<proteinExistence type="predicted"/>
<evidence type="ECO:0000313" key="5">
    <source>
        <dbReference type="Proteomes" id="UP000030016"/>
    </source>
</evidence>
<dbReference type="InterPro" id="IPR018771">
    <property type="entry name" value="PocR_dom"/>
</dbReference>
<dbReference type="InterPro" id="IPR036890">
    <property type="entry name" value="HATPase_C_sf"/>
</dbReference>
<evidence type="ECO:0000259" key="3">
    <source>
        <dbReference type="Pfam" id="PF10114"/>
    </source>
</evidence>
<dbReference type="EMBL" id="JDRX01000015">
    <property type="protein sequence ID" value="KGN02012.1"/>
    <property type="molecule type" value="Genomic_DNA"/>
</dbReference>
<organism evidence="4 5">
    <name type="scientific">Clostridium novyi A str. 4570</name>
    <dbReference type="NCBI Taxonomy" id="1444290"/>
    <lineage>
        <taxon>Bacteria</taxon>
        <taxon>Bacillati</taxon>
        <taxon>Bacillota</taxon>
        <taxon>Clostridia</taxon>
        <taxon>Eubacteriales</taxon>
        <taxon>Clostridiaceae</taxon>
        <taxon>Clostridium</taxon>
    </lineage>
</organism>
<reference evidence="4 5" key="1">
    <citation type="submission" date="2014-01" db="EMBL/GenBank/DDBJ databases">
        <title>Plasmidome dynamics in the species complex Clostridium novyi sensu lato converts strains of independent lineages into distinctly different pathogens.</title>
        <authorList>
            <person name="Skarin H."/>
            <person name="Segerman B."/>
        </authorList>
    </citation>
    <scope>NUCLEOTIDE SEQUENCE [LARGE SCALE GENOMIC DNA]</scope>
    <source>
        <strain evidence="4 5">4570</strain>
    </source>
</reference>
<dbReference type="GO" id="GO:0000155">
    <property type="term" value="F:phosphorelay sensor kinase activity"/>
    <property type="evidence" value="ECO:0007669"/>
    <property type="project" value="InterPro"/>
</dbReference>
<sequence>MDRDLKLNCLIDSKLLKDIQGNMAKITNLAYNIIDFTGNPINKYCNFSTFCKKMRSTPQGMKMCYSANAHAGLEAAIRKEPYIFRCHAGLVDVAVPIIVNDNYLGAILFGQVVMKDTKSSSIKEVDYSFNTELITDNIKKYYGEIISMEYDKLMAIANVVHLVVNQLVEKSQLLLIKDELNFANVKLAKEKEEMAKLEETLKNYKVKIIQSNLNPNLLLNTLNSISRLAIIENANRTEEITYLLATLIRYAYKNSGNKVTIQEELENACVYLKIQTIIFGKKIKYKIDIDENMKNLKIPSMVIQSLVENAVINGLYPKKEAGVVYIKGYFIKNTIIIEIRDNGVGIPENKLYELSNLKNDNEDCQWKQIYNVNEIMYSYYGRNYNMDIKSKVNRGTLISLKIPFIDENLDKKV</sequence>
<dbReference type="InterPro" id="IPR010559">
    <property type="entry name" value="Sig_transdc_His_kin_internal"/>
</dbReference>
<comment type="caution">
    <text evidence="4">The sequence shown here is derived from an EMBL/GenBank/DDBJ whole genome shotgun (WGS) entry which is preliminary data.</text>
</comment>
<gene>
    <name evidence="4" type="ORF">Z969_07400</name>
</gene>
<dbReference type="SUPFAM" id="SSF55874">
    <property type="entry name" value="ATPase domain of HSP90 chaperone/DNA topoisomerase II/histidine kinase"/>
    <property type="match status" value="1"/>
</dbReference>
<dbReference type="PANTHER" id="PTHR34220:SF7">
    <property type="entry name" value="SENSOR HISTIDINE KINASE YPDA"/>
    <property type="match status" value="1"/>
</dbReference>
<evidence type="ECO:0000313" key="4">
    <source>
        <dbReference type="EMBL" id="KGN02012.1"/>
    </source>
</evidence>
<accession>A0AA89CM92</accession>
<name>A0AA89CM92_CLONO</name>
<dbReference type="RefSeq" id="WP_039249993.1">
    <property type="nucleotide sequence ID" value="NZ_JDRX01000015.1"/>
</dbReference>
<evidence type="ECO:0000256" key="1">
    <source>
        <dbReference type="SAM" id="Coils"/>
    </source>
</evidence>
<keyword evidence="1" id="KW-0175">Coiled coil</keyword>
<feature type="domain" description="Signal transduction histidine kinase internal region" evidence="2">
    <location>
        <begin position="205"/>
        <end position="282"/>
    </location>
</feature>
<feature type="coiled-coil region" evidence="1">
    <location>
        <begin position="180"/>
        <end position="214"/>
    </location>
</feature>
<evidence type="ECO:0000259" key="2">
    <source>
        <dbReference type="Pfam" id="PF06580"/>
    </source>
</evidence>
<feature type="domain" description="PocR" evidence="3">
    <location>
        <begin position="10"/>
        <end position="171"/>
    </location>
</feature>
<dbReference type="PANTHER" id="PTHR34220">
    <property type="entry name" value="SENSOR HISTIDINE KINASE YPDA"/>
    <property type="match status" value="1"/>
</dbReference>
<dbReference type="Pfam" id="PF06580">
    <property type="entry name" value="His_kinase"/>
    <property type="match status" value="1"/>
</dbReference>
<dbReference type="InterPro" id="IPR050640">
    <property type="entry name" value="Bact_2-comp_sensor_kinase"/>
</dbReference>
<dbReference type="Gene3D" id="3.30.565.10">
    <property type="entry name" value="Histidine kinase-like ATPase, C-terminal domain"/>
    <property type="match status" value="1"/>
</dbReference>
<dbReference type="GO" id="GO:0016020">
    <property type="term" value="C:membrane"/>
    <property type="evidence" value="ECO:0007669"/>
    <property type="project" value="InterPro"/>
</dbReference>
<dbReference type="Proteomes" id="UP000030016">
    <property type="component" value="Unassembled WGS sequence"/>
</dbReference>
<protein>
    <submittedName>
        <fullName evidence="4">Histidine kinase</fullName>
    </submittedName>
</protein>
<dbReference type="Pfam" id="PF10114">
    <property type="entry name" value="PocR"/>
    <property type="match status" value="1"/>
</dbReference>
<keyword evidence="4" id="KW-0418">Kinase</keyword>
<dbReference type="AlphaFoldDB" id="A0AA89CM92"/>
<keyword evidence="4" id="KW-0808">Transferase</keyword>